<protein>
    <submittedName>
        <fullName evidence="4">NAD(P)H nitroreductase</fullName>
    </submittedName>
</protein>
<dbReference type="GO" id="GO:0016491">
    <property type="term" value="F:oxidoreductase activity"/>
    <property type="evidence" value="ECO:0007669"/>
    <property type="project" value="UniProtKB-KW"/>
</dbReference>
<sequence length="203" mass="22324">MSKDFFEVVSSRTSIREYDPAKKPSKQDLTEILEATVKSPSAWNLQHWHFMVITDSNALERLLPIAYNQRQVVDSGAVIAVLGDLEANKNVDDVYNPLVEAGHMTSEVKDILAGQINGAYQNGVFARDAAYSNASLAAMTLMHAAKAKGFDTCAMGGFNAQKFIEEFKVEDRFVPVMLLSVGTAAKEAHASDRLPLDQVTTWI</sequence>
<dbReference type="RefSeq" id="WP_053399711.1">
    <property type="nucleotide sequence ID" value="NZ_JAUKEN010000002.1"/>
</dbReference>
<organism evidence="4 5">
    <name type="scientific">Priestia koreensis</name>
    <dbReference type="NCBI Taxonomy" id="284581"/>
    <lineage>
        <taxon>Bacteria</taxon>
        <taxon>Bacillati</taxon>
        <taxon>Bacillota</taxon>
        <taxon>Bacilli</taxon>
        <taxon>Bacillales</taxon>
        <taxon>Bacillaceae</taxon>
        <taxon>Priestia</taxon>
    </lineage>
</organism>
<evidence type="ECO:0000259" key="3">
    <source>
        <dbReference type="Pfam" id="PF00881"/>
    </source>
</evidence>
<comment type="similarity">
    <text evidence="1">Belongs to the nitroreductase family.</text>
</comment>
<feature type="domain" description="Nitroreductase" evidence="3">
    <location>
        <begin position="10"/>
        <end position="182"/>
    </location>
</feature>
<comment type="caution">
    <text evidence="4">The sequence shown here is derived from an EMBL/GenBank/DDBJ whole genome shotgun (WGS) entry which is preliminary data.</text>
</comment>
<dbReference type="Pfam" id="PF00881">
    <property type="entry name" value="Nitroreductase"/>
    <property type="match status" value="1"/>
</dbReference>
<dbReference type="CDD" id="cd02137">
    <property type="entry name" value="MhqN-like"/>
    <property type="match status" value="1"/>
</dbReference>
<proteinExistence type="inferred from homology"/>
<accession>A0A0M0LHM5</accession>
<dbReference type="PATRIC" id="fig|284581.3.peg.668"/>
<dbReference type="PANTHER" id="PTHR43673:SF3">
    <property type="entry name" value="NAD(P)H NITROREDUCTASE YODC-RELATED"/>
    <property type="match status" value="1"/>
</dbReference>
<reference evidence="5" key="1">
    <citation type="submission" date="2015-08" db="EMBL/GenBank/DDBJ databases">
        <title>Fjat-14210 dsm16467.</title>
        <authorList>
            <person name="Liu B."/>
            <person name="Wang J."/>
            <person name="Zhu Y."/>
            <person name="Liu G."/>
            <person name="Chen Q."/>
            <person name="Chen Z."/>
            <person name="Lan J."/>
            <person name="Che J."/>
            <person name="Ge C."/>
            <person name="Shi H."/>
            <person name="Pan Z."/>
            <person name="Liu X."/>
        </authorList>
    </citation>
    <scope>NUCLEOTIDE SEQUENCE [LARGE SCALE GENOMIC DNA]</scope>
    <source>
        <strain evidence="5">DSM 16467</strain>
    </source>
</reference>
<keyword evidence="5" id="KW-1185">Reference proteome</keyword>
<dbReference type="InterPro" id="IPR029479">
    <property type="entry name" value="Nitroreductase"/>
</dbReference>
<dbReference type="PANTHER" id="PTHR43673">
    <property type="entry name" value="NAD(P)H NITROREDUCTASE YDGI-RELATED"/>
    <property type="match status" value="1"/>
</dbReference>
<evidence type="ECO:0000256" key="1">
    <source>
        <dbReference type="ARBA" id="ARBA00007118"/>
    </source>
</evidence>
<gene>
    <name evidence="4" type="ORF">AMD01_02020</name>
</gene>
<dbReference type="SUPFAM" id="SSF55469">
    <property type="entry name" value="FMN-dependent nitroreductase-like"/>
    <property type="match status" value="1"/>
</dbReference>
<dbReference type="Gene3D" id="3.40.109.10">
    <property type="entry name" value="NADH Oxidase"/>
    <property type="match status" value="1"/>
</dbReference>
<dbReference type="OrthoDB" id="9782629at2"/>
<dbReference type="Proteomes" id="UP000037558">
    <property type="component" value="Unassembled WGS sequence"/>
</dbReference>
<dbReference type="EMBL" id="LILC01000002">
    <property type="protein sequence ID" value="KOO50549.1"/>
    <property type="molecule type" value="Genomic_DNA"/>
</dbReference>
<dbReference type="STRING" id="284581.AMD01_02020"/>
<dbReference type="AlphaFoldDB" id="A0A0M0LHM5"/>
<evidence type="ECO:0000256" key="2">
    <source>
        <dbReference type="ARBA" id="ARBA00023002"/>
    </source>
</evidence>
<evidence type="ECO:0000313" key="4">
    <source>
        <dbReference type="EMBL" id="KOO50549.1"/>
    </source>
</evidence>
<dbReference type="InterPro" id="IPR000415">
    <property type="entry name" value="Nitroreductase-like"/>
</dbReference>
<evidence type="ECO:0000313" key="5">
    <source>
        <dbReference type="Proteomes" id="UP000037558"/>
    </source>
</evidence>
<name>A0A0M0LHM5_9BACI</name>
<keyword evidence="2" id="KW-0560">Oxidoreductase</keyword>